<feature type="compositionally biased region" description="Low complexity" evidence="2">
    <location>
        <begin position="234"/>
        <end position="246"/>
    </location>
</feature>
<feature type="region of interest" description="Disordered" evidence="2">
    <location>
        <begin position="335"/>
        <end position="358"/>
    </location>
</feature>
<feature type="compositionally biased region" description="Basic and acidic residues" evidence="2">
    <location>
        <begin position="808"/>
        <end position="832"/>
    </location>
</feature>
<dbReference type="FunCoup" id="A0A2K1QLZ0">
    <property type="interactions" value="36"/>
</dbReference>
<evidence type="ECO:0000256" key="1">
    <source>
        <dbReference type="ARBA" id="ARBA00010402"/>
    </source>
</evidence>
<organism evidence="3 4">
    <name type="scientific">Sphaceloma murrayae</name>
    <dbReference type="NCBI Taxonomy" id="2082308"/>
    <lineage>
        <taxon>Eukaryota</taxon>
        <taxon>Fungi</taxon>
        <taxon>Dikarya</taxon>
        <taxon>Ascomycota</taxon>
        <taxon>Pezizomycotina</taxon>
        <taxon>Dothideomycetes</taxon>
        <taxon>Dothideomycetidae</taxon>
        <taxon>Myriangiales</taxon>
        <taxon>Elsinoaceae</taxon>
        <taxon>Sphaceloma</taxon>
    </lineage>
</organism>
<dbReference type="STRING" id="2082308.A0A2K1QLZ0"/>
<feature type="region of interest" description="Disordered" evidence="2">
    <location>
        <begin position="785"/>
        <end position="878"/>
    </location>
</feature>
<feature type="region of interest" description="Disordered" evidence="2">
    <location>
        <begin position="553"/>
        <end position="597"/>
    </location>
</feature>
<feature type="compositionally biased region" description="Basic and acidic residues" evidence="2">
    <location>
        <begin position="335"/>
        <end position="345"/>
    </location>
</feature>
<feature type="region of interest" description="Disordered" evidence="2">
    <location>
        <begin position="1"/>
        <end position="109"/>
    </location>
</feature>
<keyword evidence="4" id="KW-1185">Reference proteome</keyword>
<evidence type="ECO:0000313" key="4">
    <source>
        <dbReference type="Proteomes" id="UP000243797"/>
    </source>
</evidence>
<feature type="compositionally biased region" description="Basic and acidic residues" evidence="2">
    <location>
        <begin position="785"/>
        <end position="799"/>
    </location>
</feature>
<feature type="compositionally biased region" description="Basic and acidic residues" evidence="2">
    <location>
        <begin position="69"/>
        <end position="109"/>
    </location>
</feature>
<feature type="compositionally biased region" description="Polar residues" evidence="2">
    <location>
        <begin position="208"/>
        <end position="233"/>
    </location>
</feature>
<dbReference type="InParanoid" id="A0A2K1QLZ0"/>
<proteinExistence type="inferred from homology"/>
<feature type="compositionally biased region" description="Polar residues" evidence="2">
    <location>
        <begin position="12"/>
        <end position="32"/>
    </location>
</feature>
<feature type="region of interest" description="Disordered" evidence="2">
    <location>
        <begin position="490"/>
        <end position="538"/>
    </location>
</feature>
<feature type="compositionally biased region" description="Basic and acidic residues" evidence="2">
    <location>
        <begin position="553"/>
        <end position="591"/>
    </location>
</feature>
<dbReference type="PANTHER" id="PTHR31315:SF1">
    <property type="entry name" value="PROTEIN SIP5"/>
    <property type="match status" value="1"/>
</dbReference>
<feature type="compositionally biased region" description="Polar residues" evidence="2">
    <location>
        <begin position="716"/>
        <end position="727"/>
    </location>
</feature>
<evidence type="ECO:0000313" key="3">
    <source>
        <dbReference type="EMBL" id="PNS15833.1"/>
    </source>
</evidence>
<feature type="compositionally biased region" description="Low complexity" evidence="2">
    <location>
        <begin position="739"/>
        <end position="748"/>
    </location>
</feature>
<dbReference type="GO" id="GO:0005737">
    <property type="term" value="C:cytoplasm"/>
    <property type="evidence" value="ECO:0007669"/>
    <property type="project" value="TreeGrafter"/>
</dbReference>
<dbReference type="OrthoDB" id="21471at2759"/>
<reference evidence="3 4" key="1">
    <citation type="submission" date="2017-06" db="EMBL/GenBank/DDBJ databases">
        <title>Draft genome sequence of a variant of Elsinoe murrayae.</title>
        <authorList>
            <person name="Cheng Q."/>
        </authorList>
    </citation>
    <scope>NUCLEOTIDE SEQUENCE [LARGE SCALE GENOMIC DNA]</scope>
    <source>
        <strain evidence="3 4">CQ-2017a</strain>
    </source>
</reference>
<dbReference type="Proteomes" id="UP000243797">
    <property type="component" value="Unassembled WGS sequence"/>
</dbReference>
<feature type="compositionally biased region" description="Basic and acidic residues" evidence="2">
    <location>
        <begin position="844"/>
        <end position="878"/>
    </location>
</feature>
<feature type="region of interest" description="Disordered" evidence="2">
    <location>
        <begin position="187"/>
        <end position="286"/>
    </location>
</feature>
<feature type="compositionally biased region" description="Low complexity" evidence="2">
    <location>
        <begin position="399"/>
        <end position="416"/>
    </location>
</feature>
<sequence length="878" mass="93523">MGNSAGKESRGQQRSRPGSIRNASTSEPSEGTNPAAALRFPSGAGGSISSARGGRNAGRPELALFHLGLSERDPNKEERPRETKQEREARRLEKERAAREKEREKSLKDENVDGGYLVTLGTYTGPEDFSKAIVRQLQIERRLAPFWRGLNDHKDSWTEHQLVAAARGLPIPAPDEIPVELQRTASEMTNAEPASKPTEAEVNKLTLPISSRSPSNQSELSMNLSASHPAFSNSGPASPTSPPSGGMHLFRGRAKTLASLTSAASRSNSNTQLVPQEIQLPKEPNVNGQPLEAYLYKDAQECPICFLYYPPFLNRTRCCDQPICSECFVQIKRPDPHPPEHHDDPSNPAPEPKPEEEGLLVSEPSACPYCATPEFGVTYESPPFRRGLAYAGGQGGHPLASATSAMSSSTSLGSMGSRRRTTSLSASDKTVITTDRVRPDWAKKLADARAHALRRSAAATALHNAAYVLGNTQNIDLRAFNLSRRRRLFGEGSAGGQPPGIPEGVSLSSFLGRPDGGTPVEGDSPQRGGRRSRVDDLEDLMMMEAIRLSLAAEEDRKRREEKDAAKEARKRAKEEAKAQKKADKAAKKAEKAGSLYAASANVSTSTWATSSMTRSTSNLGHGFGSGGPTSGTASPSVVGKGKAPVGTMGFNPLDEPTSTLNRERSGTDVRAEGAQRHLEASRKNLSQPSLPISVPTPKDGLAAESARVGKAHHRQFSGTSSVASSVMESAPESLREETGLGTSATSTGGDREGRETPPTSAAAAAAAAAMEPMLNFRSLAAMIGEEEKKEGQAEHRENVDAGVGEMAIEGKVKAKEGAEAKTVTENRARGDSGESSSSGPVFDDLDKGKQSERAQGDGKPAGDVHVVAAKEENENVTQ</sequence>
<dbReference type="EMBL" id="NKHZ01000068">
    <property type="protein sequence ID" value="PNS15833.1"/>
    <property type="molecule type" value="Genomic_DNA"/>
</dbReference>
<evidence type="ECO:0000256" key="2">
    <source>
        <dbReference type="SAM" id="MobiDB-lite"/>
    </source>
</evidence>
<accession>A0A2K1QLZ0</accession>
<dbReference type="CDD" id="cd24139">
    <property type="entry name" value="SIP5-like"/>
    <property type="match status" value="1"/>
</dbReference>
<evidence type="ECO:0008006" key="5">
    <source>
        <dbReference type="Google" id="ProtNLM"/>
    </source>
</evidence>
<feature type="region of interest" description="Disordered" evidence="2">
    <location>
        <begin position="612"/>
        <end position="766"/>
    </location>
</feature>
<comment type="similarity">
    <text evidence="1">Belongs to the SIP5 family.</text>
</comment>
<gene>
    <name evidence="3" type="ORF">CAC42_4285</name>
</gene>
<dbReference type="AlphaFoldDB" id="A0A2K1QLZ0"/>
<dbReference type="PANTHER" id="PTHR31315">
    <property type="entry name" value="PROTEIN SIP5"/>
    <property type="match status" value="1"/>
</dbReference>
<feature type="compositionally biased region" description="Low complexity" evidence="2">
    <location>
        <begin position="47"/>
        <end position="59"/>
    </location>
</feature>
<protein>
    <recommendedName>
        <fullName evidence="5">Protein SIP5</fullName>
    </recommendedName>
</protein>
<feature type="region of interest" description="Disordered" evidence="2">
    <location>
        <begin position="395"/>
        <end position="430"/>
    </location>
</feature>
<feature type="compositionally biased region" description="Low complexity" evidence="2">
    <location>
        <begin position="255"/>
        <end position="270"/>
    </location>
</feature>
<name>A0A2K1QLZ0_9PEZI</name>
<comment type="caution">
    <text evidence="3">The sequence shown here is derived from an EMBL/GenBank/DDBJ whole genome shotgun (WGS) entry which is preliminary data.</text>
</comment>
<feature type="compositionally biased region" description="Basic and acidic residues" evidence="2">
    <location>
        <begin position="661"/>
        <end position="682"/>
    </location>
</feature>
<dbReference type="InterPro" id="IPR039301">
    <property type="entry name" value="Sip5/DA2"/>
</dbReference>